<dbReference type="EMBL" id="VIIS01001159">
    <property type="protein sequence ID" value="KAF0301493.1"/>
    <property type="molecule type" value="Genomic_DNA"/>
</dbReference>
<evidence type="ECO:0000313" key="1">
    <source>
        <dbReference type="EMBL" id="KAF0301493.1"/>
    </source>
</evidence>
<protein>
    <recommendedName>
        <fullName evidence="3">Transposase Helix-turn-helix domain-containing protein</fullName>
    </recommendedName>
</protein>
<dbReference type="Proteomes" id="UP000440578">
    <property type="component" value="Unassembled WGS sequence"/>
</dbReference>
<dbReference type="OrthoDB" id="6378447at2759"/>
<proteinExistence type="predicted"/>
<comment type="caution">
    <text evidence="1">The sequence shown here is derived from an EMBL/GenBank/DDBJ whole genome shotgun (WGS) entry which is preliminary data.</text>
</comment>
<sequence>MSQKEVARYFRVGRSTICSIIPEVCNAIWEELAPTEMPFPDTQRWRDIAAEFEDRWNFPNCLGHQSRALHLTVSSDGSTVTSAAETIRPRKCC</sequence>
<reference evidence="1 2" key="1">
    <citation type="submission" date="2019-07" db="EMBL/GenBank/DDBJ databases">
        <title>Draft genome assembly of a fouling barnacle, Amphibalanus amphitrite (Darwin, 1854): The first reference genome for Thecostraca.</title>
        <authorList>
            <person name="Kim W."/>
        </authorList>
    </citation>
    <scope>NUCLEOTIDE SEQUENCE [LARGE SCALE GENOMIC DNA]</scope>
    <source>
        <strain evidence="1">SNU_AA5</strain>
        <tissue evidence="1">Soma without cirri and trophi</tissue>
    </source>
</reference>
<gene>
    <name evidence="1" type="ORF">FJT64_003116</name>
</gene>
<accession>A0A6A4W6C3</accession>
<keyword evidence="2" id="KW-1185">Reference proteome</keyword>
<organism evidence="1 2">
    <name type="scientific">Amphibalanus amphitrite</name>
    <name type="common">Striped barnacle</name>
    <name type="synonym">Balanus amphitrite</name>
    <dbReference type="NCBI Taxonomy" id="1232801"/>
    <lineage>
        <taxon>Eukaryota</taxon>
        <taxon>Metazoa</taxon>
        <taxon>Ecdysozoa</taxon>
        <taxon>Arthropoda</taxon>
        <taxon>Crustacea</taxon>
        <taxon>Multicrustacea</taxon>
        <taxon>Cirripedia</taxon>
        <taxon>Thoracica</taxon>
        <taxon>Thoracicalcarea</taxon>
        <taxon>Balanomorpha</taxon>
        <taxon>Balanoidea</taxon>
        <taxon>Balanidae</taxon>
        <taxon>Amphibalaninae</taxon>
        <taxon>Amphibalanus</taxon>
    </lineage>
</organism>
<evidence type="ECO:0008006" key="3">
    <source>
        <dbReference type="Google" id="ProtNLM"/>
    </source>
</evidence>
<dbReference type="AlphaFoldDB" id="A0A6A4W6C3"/>
<name>A0A6A4W6C3_AMPAM</name>
<evidence type="ECO:0000313" key="2">
    <source>
        <dbReference type="Proteomes" id="UP000440578"/>
    </source>
</evidence>